<protein>
    <submittedName>
        <fullName evidence="1">Uncharacterized protein</fullName>
    </submittedName>
</protein>
<dbReference type="EMBL" id="CP092471">
    <property type="protein sequence ID" value="UVI38914.1"/>
    <property type="molecule type" value="Genomic_DNA"/>
</dbReference>
<proteinExistence type="predicted"/>
<gene>
    <name evidence="1" type="ORF">L1F33_11795</name>
</gene>
<reference evidence="1" key="1">
    <citation type="submission" date="2022-02" db="EMBL/GenBank/DDBJ databases">
        <title>Qipengyuania spongiae sp. nov., isolated from marine sponge.</title>
        <authorList>
            <person name="Li Z."/>
            <person name="Zhang M."/>
        </authorList>
    </citation>
    <scope>NUCLEOTIDE SEQUENCE</scope>
    <source>
        <strain evidence="1">PHS-Z21</strain>
    </source>
</reference>
<dbReference type="RefSeq" id="WP_265558096.1">
    <property type="nucleotide sequence ID" value="NZ_CP092471.1"/>
</dbReference>
<accession>A0ABY5T1U8</accession>
<evidence type="ECO:0000313" key="1">
    <source>
        <dbReference type="EMBL" id="UVI38914.1"/>
    </source>
</evidence>
<dbReference type="Proteomes" id="UP001065265">
    <property type="component" value="Chromosome"/>
</dbReference>
<name>A0ABY5T1U8_9SPHN</name>
<organism evidence="1 2">
    <name type="scientific">Qipengyuania spongiae</name>
    <dbReference type="NCBI Taxonomy" id="2909673"/>
    <lineage>
        <taxon>Bacteria</taxon>
        <taxon>Pseudomonadati</taxon>
        <taxon>Pseudomonadota</taxon>
        <taxon>Alphaproteobacteria</taxon>
        <taxon>Sphingomonadales</taxon>
        <taxon>Erythrobacteraceae</taxon>
        <taxon>Qipengyuania</taxon>
    </lineage>
</organism>
<sequence length="230" mass="23471">MIGAVLALAASATPGALYDDTPLTEPVLAEQRGGLRLPNGIDANLSIQTRTAIDGNVILQTVVTIDQGPPVIQIYVPKTGETIAIPSGSSQTIPGMQAVVSYNRTSGLQVTTSGAPLSAAVGYGPSAVALTLPEGLRIVDGSMPVATDNGSVSTFGTSGIQGVELVSPDLRVIHLTGSAFGSAIANSADNRAIDTQTALSIDLRNAGPDVLGSTIFRVENVTIEAMTTRF</sequence>
<keyword evidence="2" id="KW-1185">Reference proteome</keyword>
<evidence type="ECO:0000313" key="2">
    <source>
        <dbReference type="Proteomes" id="UP001065265"/>
    </source>
</evidence>